<feature type="transmembrane region" description="Helical" evidence="7">
    <location>
        <begin position="371"/>
        <end position="391"/>
    </location>
</feature>
<dbReference type="GO" id="GO:0005886">
    <property type="term" value="C:plasma membrane"/>
    <property type="evidence" value="ECO:0007669"/>
    <property type="project" value="UniProtKB-SubCell"/>
</dbReference>
<keyword evidence="2" id="KW-0813">Transport</keyword>
<dbReference type="InterPro" id="IPR011701">
    <property type="entry name" value="MFS"/>
</dbReference>
<keyword evidence="5 7" id="KW-1133">Transmembrane helix</keyword>
<evidence type="ECO:0000313" key="8">
    <source>
        <dbReference type="EMBL" id="EIT86054.1"/>
    </source>
</evidence>
<feature type="transmembrane region" description="Helical" evidence="7">
    <location>
        <begin position="220"/>
        <end position="246"/>
    </location>
</feature>
<keyword evidence="9" id="KW-1185">Reference proteome</keyword>
<dbReference type="PRINTS" id="PR01988">
    <property type="entry name" value="EXPORTERBACE"/>
</dbReference>
<name>I8AKH0_9BACL</name>
<keyword evidence="6 7" id="KW-0472">Membrane</keyword>
<evidence type="ECO:0000256" key="6">
    <source>
        <dbReference type="ARBA" id="ARBA00023136"/>
    </source>
</evidence>
<dbReference type="InterPro" id="IPR022324">
    <property type="entry name" value="Bacilysin_exporter_BacE_put"/>
</dbReference>
<sequence length="408" mass="45174">MKERKNLLFYIAGEAISSLGDVMSGLAFLFLAYDLTQSAWYTTLIALAQALPYVFFGLIGGAVADLVDRRRLLVIIDVIRVPIVASAVVLYSFGHLTYGYLVLIGFLLQTLGCFFNPAHRALLPMIASEEKRMVLNSVMDSVTRGIQVLSPFIVTALLAMGHTVYLLLVDACSYIVSAFCISKITLTTVKGSVRNDKVLLSVFKGLIQYIQWLKNQSALLLLYAMTFIVVFLHTWVWQVGLLLALIEHSKHPKEWFSMLEGIYGGVVIAVNIVLPFVWKKLSMTVYVSGAFIWGCGVVLLGFVSEPSFYIVCVVIVAIGVPIAGLSRVYLLQQWLPQDKLGRGFSFNAVLLYIANSASLALFGWLSYYVSVATLMKSCGLIMLVTTGYLLLRFARKTLGVMPNKRLKS</sequence>
<dbReference type="eggNOG" id="COG2814">
    <property type="taxonomic scope" value="Bacteria"/>
</dbReference>
<feature type="transmembrane region" description="Helical" evidence="7">
    <location>
        <begin position="285"/>
        <end position="302"/>
    </location>
</feature>
<feature type="transmembrane region" description="Helical" evidence="7">
    <location>
        <begin position="39"/>
        <end position="60"/>
    </location>
</feature>
<organism evidence="8 9">
    <name type="scientific">Fictibacillus macauensis ZFHKF-1</name>
    <dbReference type="NCBI Taxonomy" id="1196324"/>
    <lineage>
        <taxon>Bacteria</taxon>
        <taxon>Bacillati</taxon>
        <taxon>Bacillota</taxon>
        <taxon>Bacilli</taxon>
        <taxon>Bacillales</taxon>
        <taxon>Fictibacillaceae</taxon>
        <taxon>Fictibacillus</taxon>
    </lineage>
</organism>
<dbReference type="STRING" id="1196324.A374_07031"/>
<evidence type="ECO:0000256" key="5">
    <source>
        <dbReference type="ARBA" id="ARBA00022989"/>
    </source>
</evidence>
<keyword evidence="4 7" id="KW-0812">Transmembrane</keyword>
<evidence type="ECO:0000256" key="1">
    <source>
        <dbReference type="ARBA" id="ARBA00004651"/>
    </source>
</evidence>
<dbReference type="SUPFAM" id="SSF103473">
    <property type="entry name" value="MFS general substrate transporter"/>
    <property type="match status" value="1"/>
</dbReference>
<dbReference type="PATRIC" id="fig|1196324.3.peg.1438"/>
<protein>
    <recommendedName>
        <fullName evidence="10">MFS transporter</fullName>
    </recommendedName>
</protein>
<feature type="transmembrane region" description="Helical" evidence="7">
    <location>
        <begin position="258"/>
        <end position="278"/>
    </location>
</feature>
<evidence type="ECO:0000313" key="9">
    <source>
        <dbReference type="Proteomes" id="UP000004080"/>
    </source>
</evidence>
<feature type="transmembrane region" description="Helical" evidence="7">
    <location>
        <begin position="138"/>
        <end position="159"/>
    </location>
</feature>
<evidence type="ECO:0000256" key="4">
    <source>
        <dbReference type="ARBA" id="ARBA00022692"/>
    </source>
</evidence>
<dbReference type="Pfam" id="PF07690">
    <property type="entry name" value="MFS_1"/>
    <property type="match status" value="1"/>
</dbReference>
<reference evidence="8 9" key="1">
    <citation type="journal article" date="2012" name="J. Bacteriol.">
        <title>Genome of Bacillus macauensis ZFHKF-1, a Long-Chain-Forming Bacterium.</title>
        <authorList>
            <person name="Cai L."/>
            <person name="Zhang T."/>
        </authorList>
    </citation>
    <scope>NUCLEOTIDE SEQUENCE [LARGE SCALE GENOMIC DNA]</scope>
    <source>
        <strain evidence="8 9">ZFHKF-1</strain>
    </source>
</reference>
<feature type="transmembrane region" description="Helical" evidence="7">
    <location>
        <begin position="7"/>
        <end position="33"/>
    </location>
</feature>
<comment type="caution">
    <text evidence="8">The sequence shown here is derived from an EMBL/GenBank/DDBJ whole genome shotgun (WGS) entry which is preliminary data.</text>
</comment>
<evidence type="ECO:0000256" key="2">
    <source>
        <dbReference type="ARBA" id="ARBA00022448"/>
    </source>
</evidence>
<dbReference type="GO" id="GO:0022857">
    <property type="term" value="F:transmembrane transporter activity"/>
    <property type="evidence" value="ECO:0007669"/>
    <property type="project" value="InterPro"/>
</dbReference>
<dbReference type="PANTHER" id="PTHR43266:SF2">
    <property type="entry name" value="MAJOR FACILITATOR SUPERFAMILY (MFS) PROFILE DOMAIN-CONTAINING PROTEIN"/>
    <property type="match status" value="1"/>
</dbReference>
<dbReference type="EMBL" id="AKKV01000023">
    <property type="protein sequence ID" value="EIT86054.1"/>
    <property type="molecule type" value="Genomic_DNA"/>
</dbReference>
<accession>I8AKH0</accession>
<evidence type="ECO:0000256" key="7">
    <source>
        <dbReference type="SAM" id="Phobius"/>
    </source>
</evidence>
<evidence type="ECO:0008006" key="10">
    <source>
        <dbReference type="Google" id="ProtNLM"/>
    </source>
</evidence>
<feature type="transmembrane region" description="Helical" evidence="7">
    <location>
        <begin position="308"/>
        <end position="331"/>
    </location>
</feature>
<proteinExistence type="predicted"/>
<keyword evidence="3" id="KW-1003">Cell membrane</keyword>
<dbReference type="Proteomes" id="UP000004080">
    <property type="component" value="Unassembled WGS sequence"/>
</dbReference>
<dbReference type="AlphaFoldDB" id="I8AKH0"/>
<feature type="transmembrane region" description="Helical" evidence="7">
    <location>
        <begin position="343"/>
        <end position="365"/>
    </location>
</feature>
<gene>
    <name evidence="8" type="ORF">A374_07031</name>
</gene>
<dbReference type="CDD" id="cd06173">
    <property type="entry name" value="MFS_MefA_like"/>
    <property type="match status" value="1"/>
</dbReference>
<comment type="subcellular location">
    <subcellularLocation>
        <location evidence="1">Cell membrane</location>
        <topology evidence="1">Multi-pass membrane protein</topology>
    </subcellularLocation>
</comment>
<dbReference type="PANTHER" id="PTHR43266">
    <property type="entry name" value="MACROLIDE-EFFLUX PROTEIN"/>
    <property type="match status" value="1"/>
</dbReference>
<dbReference type="Gene3D" id="1.20.1250.20">
    <property type="entry name" value="MFS general substrate transporter like domains"/>
    <property type="match status" value="1"/>
</dbReference>
<evidence type="ECO:0000256" key="3">
    <source>
        <dbReference type="ARBA" id="ARBA00022475"/>
    </source>
</evidence>
<dbReference type="InterPro" id="IPR036259">
    <property type="entry name" value="MFS_trans_sf"/>
</dbReference>